<evidence type="ECO:0000256" key="1">
    <source>
        <dbReference type="SAM" id="MobiDB-lite"/>
    </source>
</evidence>
<evidence type="ECO:0000313" key="4">
    <source>
        <dbReference type="EMBL" id="WOC13290.1"/>
    </source>
</evidence>
<reference evidence="4" key="1">
    <citation type="submission" date="2023-06" db="EMBL/GenBank/DDBJ databases">
        <title>Gordonia sp. nov. and Pseudochrobactrum sp. nov., two species isolated from the burying beetle Nicrophorus vespilloides.</title>
        <authorList>
            <person name="Poehlein A."/>
            <person name="Guzman J."/>
            <person name="Daniel R."/>
            <person name="Vilcinskas A."/>
        </authorList>
    </citation>
    <scope>NUCLEOTIDE SEQUENCE</scope>
    <source>
        <strain evidence="4">MP11Mi</strain>
    </source>
</reference>
<feature type="compositionally biased region" description="Low complexity" evidence="1">
    <location>
        <begin position="187"/>
        <end position="211"/>
    </location>
</feature>
<accession>A0AA97CVJ1</accession>
<keyword evidence="2" id="KW-0472">Membrane</keyword>
<feature type="transmembrane region" description="Helical" evidence="2">
    <location>
        <begin position="77"/>
        <end position="97"/>
    </location>
</feature>
<feature type="domain" description="DUF6542" evidence="3">
    <location>
        <begin position="24"/>
        <end position="142"/>
    </location>
</feature>
<name>A0AA97CVJ1_9ACTN</name>
<protein>
    <recommendedName>
        <fullName evidence="3">DUF6542 domain-containing protein</fullName>
    </recommendedName>
</protein>
<evidence type="ECO:0000256" key="2">
    <source>
        <dbReference type="SAM" id="Phobius"/>
    </source>
</evidence>
<feature type="region of interest" description="Disordered" evidence="1">
    <location>
        <begin position="152"/>
        <end position="359"/>
    </location>
</feature>
<organism evidence="4">
    <name type="scientific">Gordonia sp. MP11Mi</name>
    <dbReference type="NCBI Taxonomy" id="3022769"/>
    <lineage>
        <taxon>Bacteria</taxon>
        <taxon>Bacillati</taxon>
        <taxon>Actinomycetota</taxon>
        <taxon>Actinomycetes</taxon>
        <taxon>Mycobacteriales</taxon>
        <taxon>Gordoniaceae</taxon>
        <taxon>Gordonia</taxon>
    </lineage>
</organism>
<feature type="transmembrane region" description="Helical" evidence="2">
    <location>
        <begin position="25"/>
        <end position="43"/>
    </location>
</feature>
<gene>
    <name evidence="4" type="ORF">MP11Mi_23910</name>
</gene>
<dbReference type="RefSeq" id="WP_420039123.1">
    <property type="nucleotide sequence ID" value="NZ_CP128986.1"/>
</dbReference>
<keyword evidence="2" id="KW-0812">Transmembrane</keyword>
<feature type="compositionally biased region" description="Low complexity" evidence="1">
    <location>
        <begin position="275"/>
        <end position="316"/>
    </location>
</feature>
<evidence type="ECO:0000259" key="3">
    <source>
        <dbReference type="Pfam" id="PF20177"/>
    </source>
</evidence>
<feature type="compositionally biased region" description="Basic and acidic residues" evidence="1">
    <location>
        <begin position="225"/>
        <end position="234"/>
    </location>
</feature>
<dbReference type="AlphaFoldDB" id="A0AA97CVJ1"/>
<dbReference type="EMBL" id="CP128986">
    <property type="protein sequence ID" value="WOC13290.1"/>
    <property type="molecule type" value="Genomic_DNA"/>
</dbReference>
<keyword evidence="2" id="KW-1133">Transmembrane helix</keyword>
<feature type="compositionally biased region" description="Basic residues" evidence="1">
    <location>
        <begin position="322"/>
        <end position="338"/>
    </location>
</feature>
<feature type="transmembrane region" description="Helical" evidence="2">
    <location>
        <begin position="109"/>
        <end position="141"/>
    </location>
</feature>
<feature type="compositionally biased region" description="Low complexity" evidence="1">
    <location>
        <begin position="251"/>
        <end position="262"/>
    </location>
</feature>
<proteinExistence type="predicted"/>
<sequence>MFSRSPSGSVLPADQQSVVPTVRGLPWWGAVLLATVVTIIGAFIDSAPSGELGRAFKIIFIIGCVLAALAVRRRALFTAAVQPPLIAFVIGLITLYLEAGDGASDKKTLILKVALPIATSFPWMLIAFVLSLAVVLARLFFTGPPSKRPFGGFGGFGSKAATRKPTRKPETSSGQKAKSEKSKSPNSTAPKARATAKKSTTARSATAKSSTGDPKRAAATPSKKSPADRAETRAPSKKTSSTPTRRPRPQPAAEPASASESTAARREPTRRPRRTNPAEAPAPRRSARPSAPSPTAAEPAPARPAATPADAAAPAERQTKRSDRRRAQPQKIPARPRRTAGQQLRERGAVEDLTAGLDD</sequence>
<dbReference type="Pfam" id="PF20177">
    <property type="entry name" value="DUF6542"/>
    <property type="match status" value="1"/>
</dbReference>
<dbReference type="InterPro" id="IPR046672">
    <property type="entry name" value="DUF6542"/>
</dbReference>
<feature type="transmembrane region" description="Helical" evidence="2">
    <location>
        <begin position="55"/>
        <end position="71"/>
    </location>
</feature>